<gene>
    <name evidence="3" type="ORF">BGCPKDLD_4689</name>
</gene>
<proteinExistence type="predicted"/>
<evidence type="ECO:0000313" key="4">
    <source>
        <dbReference type="Proteomes" id="UP001055093"/>
    </source>
</evidence>
<reference evidence="3" key="1">
    <citation type="journal article" date="2021" name="Front. Microbiol.">
        <title>Comprehensive Comparative Genomics and Phenotyping of Methylobacterium Species.</title>
        <authorList>
            <person name="Alessa O."/>
            <person name="Ogura Y."/>
            <person name="Fujitani Y."/>
            <person name="Takami H."/>
            <person name="Hayashi T."/>
            <person name="Sahin N."/>
            <person name="Tani A."/>
        </authorList>
    </citation>
    <scope>NUCLEOTIDE SEQUENCE</scope>
    <source>
        <strain evidence="3">DSM 14458</strain>
    </source>
</reference>
<sequence length="387" mass="40513">MKQVELDDALRETLNKRAPDVDPTKISVFRAAALSTAPIRKKHPVYLGAVHTANFLSQMLEEVVKESRPLQIMHGSSDGDQLPIGRVFDGEISAGTGIDGADELLTLFWIDNTHPDLIAKVNSGTIDQVSVAILGKSAKSNKTGFDFMGPDAEFENVYGGVDDKGNKMGSDGAHVIVDELDKWFEMSLVGQGGAQGAKILGSGQLRLSASKQDVPPLVLQLSTGPAPAPTPPAPAPKKDTFDMDAKEFAALIADNAGKLALAESAKTAAETARDAEKARADALQVELDNLKGSDQAKKLTDAEAKVTDLTTKLEAATALPGKLLAPLFAMVGNATAQVETDEAKALTQVQTLGENLKALGSRLAGGLSLGSGAPRPTAGNGAFKRRA</sequence>
<keyword evidence="4" id="KW-1185">Reference proteome</keyword>
<dbReference type="RefSeq" id="WP_238308660.1">
    <property type="nucleotide sequence ID" value="NZ_BPRE01000020.1"/>
</dbReference>
<dbReference type="EMBL" id="BPRE01000020">
    <property type="protein sequence ID" value="GJE78078.1"/>
    <property type="molecule type" value="Genomic_DNA"/>
</dbReference>
<evidence type="ECO:0000256" key="1">
    <source>
        <dbReference type="SAM" id="Coils"/>
    </source>
</evidence>
<feature type="coiled-coil region" evidence="1">
    <location>
        <begin position="273"/>
        <end position="319"/>
    </location>
</feature>
<feature type="region of interest" description="Disordered" evidence="2">
    <location>
        <begin position="365"/>
        <end position="387"/>
    </location>
</feature>
<evidence type="ECO:0000256" key="2">
    <source>
        <dbReference type="SAM" id="MobiDB-lite"/>
    </source>
</evidence>
<evidence type="ECO:0000313" key="3">
    <source>
        <dbReference type="EMBL" id="GJE78078.1"/>
    </source>
</evidence>
<reference evidence="3" key="2">
    <citation type="submission" date="2021-08" db="EMBL/GenBank/DDBJ databases">
        <authorList>
            <person name="Tani A."/>
            <person name="Ola A."/>
            <person name="Ogura Y."/>
            <person name="Katsura K."/>
            <person name="Hayashi T."/>
        </authorList>
    </citation>
    <scope>NUCLEOTIDE SEQUENCE</scope>
    <source>
        <strain evidence="3">DSM 14458</strain>
    </source>
</reference>
<keyword evidence="1" id="KW-0175">Coiled coil</keyword>
<comment type="caution">
    <text evidence="3">The sequence shown here is derived from an EMBL/GenBank/DDBJ whole genome shotgun (WGS) entry which is preliminary data.</text>
</comment>
<name>A0ABQ4V0X4_9HYPH</name>
<dbReference type="Proteomes" id="UP001055093">
    <property type="component" value="Unassembled WGS sequence"/>
</dbReference>
<protein>
    <submittedName>
        <fullName evidence="3">Uncharacterized protein</fullName>
    </submittedName>
</protein>
<accession>A0ABQ4V0X4</accession>
<organism evidence="3 4">
    <name type="scientific">Methylorubrum suomiense</name>
    <dbReference type="NCBI Taxonomy" id="144191"/>
    <lineage>
        <taxon>Bacteria</taxon>
        <taxon>Pseudomonadati</taxon>
        <taxon>Pseudomonadota</taxon>
        <taxon>Alphaproteobacteria</taxon>
        <taxon>Hyphomicrobiales</taxon>
        <taxon>Methylobacteriaceae</taxon>
        <taxon>Methylorubrum</taxon>
    </lineage>
</organism>